<name>A0ABS5QMA5_9BACT</name>
<dbReference type="PANTHER" id="PTHR35788:SF1">
    <property type="entry name" value="EXPORTED PROTEIN"/>
    <property type="match status" value="1"/>
</dbReference>
<evidence type="ECO:0000256" key="1">
    <source>
        <dbReference type="SAM" id="Phobius"/>
    </source>
</evidence>
<keyword evidence="1" id="KW-0812">Transmembrane</keyword>
<dbReference type="EMBL" id="JAEDAM010000072">
    <property type="protein sequence ID" value="MBS8122325.1"/>
    <property type="molecule type" value="Genomic_DNA"/>
</dbReference>
<proteinExistence type="predicted"/>
<dbReference type="RefSeq" id="WP_213349768.1">
    <property type="nucleotide sequence ID" value="NZ_JAEDAM010000072.1"/>
</dbReference>
<evidence type="ECO:0000313" key="3">
    <source>
        <dbReference type="Proteomes" id="UP000680365"/>
    </source>
</evidence>
<evidence type="ECO:0000313" key="2">
    <source>
        <dbReference type="EMBL" id="MBS8122325.1"/>
    </source>
</evidence>
<dbReference type="Proteomes" id="UP000680365">
    <property type="component" value="Unassembled WGS sequence"/>
</dbReference>
<keyword evidence="1" id="KW-1133">Transmembrane helix</keyword>
<gene>
    <name evidence="2" type="ORF">VAMP_296n39</name>
</gene>
<sequence>MNKLLISILSVLLVISFFVIGIFGYFFIPKINYNNFLANKQKERLFREDVKNIKLQKQLILFVKNYKFKESFNLNLYKDYFVLNGNFCDINDSFFIGIEEKLKSQNIIYKPKIEINEKLELLLYKNIGKRIKKDNLKYQICNFINSENKTDYIEIELENYEYSKQELDDLKNYKLVGNYTINKYYKTPIESVLNSQNLIEKISYEFIYPNENISILENLLKDGGKDLFNSNILKDGEIIKGIGGGSCLASTIIYRTLLNAGIEIKSQKTHNIYYENIYGIGEIGLDSTIYEDETYFVDLIFKNNYKNPIIFIPNFDDNKITLNIYSKEKEYTTKLTPLDIENVGNIKWNYEIFDKNNNKIGEYTLGSKYDKIDNF</sequence>
<keyword evidence="3" id="KW-1185">Reference proteome</keyword>
<dbReference type="InterPro" id="IPR007391">
    <property type="entry name" value="Vancomycin_resist_VanW"/>
</dbReference>
<protein>
    <submittedName>
        <fullName evidence="2">Vancomycin resistance protein W</fullName>
    </submittedName>
</protein>
<comment type="caution">
    <text evidence="2">The sequence shown here is derived from an EMBL/GenBank/DDBJ whole genome shotgun (WGS) entry which is preliminary data.</text>
</comment>
<keyword evidence="1" id="KW-0472">Membrane</keyword>
<dbReference type="PANTHER" id="PTHR35788">
    <property type="entry name" value="EXPORTED PROTEIN-RELATED"/>
    <property type="match status" value="1"/>
</dbReference>
<organism evidence="2 3">
    <name type="scientific">Candidatus Vampirococcus lugosii</name>
    <dbReference type="NCBI Taxonomy" id="2789015"/>
    <lineage>
        <taxon>Bacteria</taxon>
        <taxon>Candidatus Absconditibacteriota</taxon>
        <taxon>Vampirococcus</taxon>
    </lineage>
</organism>
<accession>A0ABS5QMA5</accession>
<dbReference type="InterPro" id="IPR052913">
    <property type="entry name" value="Glycopeptide_resist_protein"/>
</dbReference>
<reference evidence="2 3" key="1">
    <citation type="journal article" date="2021" name="Nat. Commun.">
        <title>Reductive evolution and unique predatory mode in the CPR bacterium Vampirococcus lugosii.</title>
        <authorList>
            <person name="Moreira D."/>
            <person name="Zivanovic Y."/>
            <person name="Lopez-Archilla A.I."/>
            <person name="Iniesto M."/>
            <person name="Lopez-Garcia P."/>
        </authorList>
    </citation>
    <scope>NUCLEOTIDE SEQUENCE [LARGE SCALE GENOMIC DNA]</scope>
    <source>
        <strain evidence="2">Chiprana</strain>
    </source>
</reference>
<feature type="transmembrane region" description="Helical" evidence="1">
    <location>
        <begin position="6"/>
        <end position="28"/>
    </location>
</feature>
<dbReference type="Pfam" id="PF04294">
    <property type="entry name" value="VanW"/>
    <property type="match status" value="1"/>
</dbReference>